<dbReference type="PANTHER" id="PTHR11802">
    <property type="entry name" value="SERINE PROTEASE FAMILY S10 SERINE CARBOXYPEPTIDASE"/>
    <property type="match status" value="1"/>
</dbReference>
<evidence type="ECO:0000256" key="1">
    <source>
        <dbReference type="ARBA" id="ARBA00009431"/>
    </source>
</evidence>
<evidence type="ECO:0000256" key="4">
    <source>
        <dbReference type="ARBA" id="ARBA00022801"/>
    </source>
</evidence>
<accession>A0AAI9E9R6</accession>
<dbReference type="GO" id="GO:0006508">
    <property type="term" value="P:proteolysis"/>
    <property type="evidence" value="ECO:0007669"/>
    <property type="project" value="UniProtKB-KW"/>
</dbReference>
<evidence type="ECO:0000256" key="2">
    <source>
        <dbReference type="ARBA" id="ARBA00022645"/>
    </source>
</evidence>
<evidence type="ECO:0000256" key="3">
    <source>
        <dbReference type="ARBA" id="ARBA00022670"/>
    </source>
</evidence>
<reference evidence="8" key="1">
    <citation type="submission" date="2023-11" db="EMBL/GenBank/DDBJ databases">
        <authorList>
            <person name="Alioto T."/>
            <person name="Alioto T."/>
            <person name="Gomez Garrido J."/>
        </authorList>
    </citation>
    <scope>NUCLEOTIDE SEQUENCE</scope>
</reference>
<feature type="compositionally biased region" description="Low complexity" evidence="6">
    <location>
        <begin position="549"/>
        <end position="567"/>
    </location>
</feature>
<dbReference type="Pfam" id="PF00450">
    <property type="entry name" value="Peptidase_S10"/>
    <property type="match status" value="1"/>
</dbReference>
<evidence type="ECO:0000256" key="6">
    <source>
        <dbReference type="SAM" id="MobiDB-lite"/>
    </source>
</evidence>
<dbReference type="GO" id="GO:0004185">
    <property type="term" value="F:serine-type carboxypeptidase activity"/>
    <property type="evidence" value="ECO:0007669"/>
    <property type="project" value="InterPro"/>
</dbReference>
<comment type="similarity">
    <text evidence="1">Belongs to the peptidase S10 family.</text>
</comment>
<evidence type="ECO:0000256" key="7">
    <source>
        <dbReference type="SAM" id="SignalP"/>
    </source>
</evidence>
<dbReference type="PRINTS" id="PR00724">
    <property type="entry name" value="CRBOXYPTASEC"/>
</dbReference>
<keyword evidence="5" id="KW-0325">Glycoprotein</keyword>
<dbReference type="GO" id="GO:0000324">
    <property type="term" value="C:fungal-type vacuole"/>
    <property type="evidence" value="ECO:0007669"/>
    <property type="project" value="TreeGrafter"/>
</dbReference>
<dbReference type="EMBL" id="CAVMBE010000018">
    <property type="protein sequence ID" value="CAK3975199.1"/>
    <property type="molecule type" value="Genomic_DNA"/>
</dbReference>
<dbReference type="InterPro" id="IPR001563">
    <property type="entry name" value="Peptidase_S10"/>
</dbReference>
<keyword evidence="7" id="KW-0732">Signal</keyword>
<dbReference type="Gene3D" id="3.40.50.1820">
    <property type="entry name" value="alpha/beta hydrolase"/>
    <property type="match status" value="1"/>
</dbReference>
<dbReference type="InterPro" id="IPR029058">
    <property type="entry name" value="AB_hydrolase_fold"/>
</dbReference>
<keyword evidence="2" id="KW-0121">Carboxypeptidase</keyword>
<proteinExistence type="inferred from homology"/>
<evidence type="ECO:0000256" key="5">
    <source>
        <dbReference type="ARBA" id="ARBA00023180"/>
    </source>
</evidence>
<comment type="caution">
    <text evidence="8">The sequence shown here is derived from an EMBL/GenBank/DDBJ whole genome shotgun (WGS) entry which is preliminary data.</text>
</comment>
<keyword evidence="9" id="KW-1185">Reference proteome</keyword>
<dbReference type="PANTHER" id="PTHR11802:SF64">
    <property type="entry name" value="CARBOXYPEPTIDASE"/>
    <property type="match status" value="1"/>
</dbReference>
<sequence length="606" mass="66511">MASLWTASALLLTLTAAQFVPAPTDLTTTKGNLGLSVRWKQVPYGTCELTPGVKSYSGYVDIAEDQHVFFWFFEARNQDPEEAELSVWINGGPGSSSMIGLFEELGPCRVDKDGNVYDNPYAWNNVSNMLFIDHPAQVGFSYSTPIPAYTSDSGEIIQLPDTYCPDYAPADSCGTWSKPNLTDTANSTTAAAPSMWKTLQGFMGAFPQYSRQDFNFATESYGGHYGPIFNAYLEAQNDLIKKDKLPGAKCINLKSLLIGNGWYDPLVQYAAYYNFTVYPGNTYDYSPFNKSVQEQMYNSMYGPGNCYDQTVDCNTRGINEICTNADNFCATEVESVLDNIAGRDEYDIRELTPDPFPYSYYVDYLNTPAFQQAIGAYTNFTTSSSAVGNAFGSTGDDDREEGTVEAVRSLVKQGIYVILYAGDADYNCNWLGGQVIANHVSAPGYASAGYTNITTSDNIVHGQVKQSSNFAFARIYESGHEVPFYQPLLALELFDRAIHAKDVASGVFDISKECGYLTKGTPESLYREGNATVQFTVLPSDATYNTTTNMPNPTNATGNSSSSAAAAARKRGMMNSSSKRWQQSERAFRPSYIQAGKARSAARLDL</sequence>
<evidence type="ECO:0000313" key="9">
    <source>
        <dbReference type="Proteomes" id="UP001296104"/>
    </source>
</evidence>
<keyword evidence="3" id="KW-0645">Protease</keyword>
<feature type="signal peptide" evidence="7">
    <location>
        <begin position="1"/>
        <end position="17"/>
    </location>
</feature>
<dbReference type="AlphaFoldDB" id="A0AAI9E9R6"/>
<organism evidence="8 9">
    <name type="scientific">Lecanosticta acicola</name>
    <dbReference type="NCBI Taxonomy" id="111012"/>
    <lineage>
        <taxon>Eukaryota</taxon>
        <taxon>Fungi</taxon>
        <taxon>Dikarya</taxon>
        <taxon>Ascomycota</taxon>
        <taxon>Pezizomycotina</taxon>
        <taxon>Dothideomycetes</taxon>
        <taxon>Dothideomycetidae</taxon>
        <taxon>Mycosphaerellales</taxon>
        <taxon>Mycosphaerellaceae</taxon>
        <taxon>Lecanosticta</taxon>
    </lineage>
</organism>
<protein>
    <submittedName>
        <fullName evidence="8">Alpha beta-hydrolase</fullName>
    </submittedName>
</protein>
<dbReference type="Proteomes" id="UP001296104">
    <property type="component" value="Unassembled WGS sequence"/>
</dbReference>
<dbReference type="SUPFAM" id="SSF53474">
    <property type="entry name" value="alpha/beta-Hydrolases"/>
    <property type="match status" value="1"/>
</dbReference>
<keyword evidence="4" id="KW-0378">Hydrolase</keyword>
<feature type="region of interest" description="Disordered" evidence="6">
    <location>
        <begin position="549"/>
        <end position="589"/>
    </location>
</feature>
<name>A0AAI9E9R6_9PEZI</name>
<feature type="chain" id="PRO_5042525487" evidence="7">
    <location>
        <begin position="18"/>
        <end position="606"/>
    </location>
</feature>
<gene>
    <name evidence="8" type="ORF">LECACI_7A003665</name>
</gene>
<evidence type="ECO:0000313" key="8">
    <source>
        <dbReference type="EMBL" id="CAK3975199.1"/>
    </source>
</evidence>